<gene>
    <name evidence="2" type="ORF">AWB78_04330</name>
</gene>
<evidence type="ECO:0000256" key="1">
    <source>
        <dbReference type="SAM" id="MobiDB-lite"/>
    </source>
</evidence>
<protein>
    <submittedName>
        <fullName evidence="2">Uncharacterized protein</fullName>
    </submittedName>
</protein>
<reference evidence="2" key="1">
    <citation type="submission" date="2016-01" db="EMBL/GenBank/DDBJ databases">
        <authorList>
            <person name="Peeters C."/>
        </authorList>
    </citation>
    <scope>NUCLEOTIDE SEQUENCE</scope>
    <source>
        <strain evidence="2">LMG 29321</strain>
    </source>
</reference>
<name>A0A158CTZ4_9BURK</name>
<evidence type="ECO:0000313" key="2">
    <source>
        <dbReference type="EMBL" id="SAK85366.1"/>
    </source>
</evidence>
<organism evidence="2 3">
    <name type="scientific">Caballeronia calidae</name>
    <dbReference type="NCBI Taxonomy" id="1777139"/>
    <lineage>
        <taxon>Bacteria</taxon>
        <taxon>Pseudomonadati</taxon>
        <taxon>Pseudomonadota</taxon>
        <taxon>Betaproteobacteria</taxon>
        <taxon>Burkholderiales</taxon>
        <taxon>Burkholderiaceae</taxon>
        <taxon>Caballeronia</taxon>
    </lineage>
</organism>
<keyword evidence="3" id="KW-1185">Reference proteome</keyword>
<evidence type="ECO:0000313" key="3">
    <source>
        <dbReference type="Proteomes" id="UP000071859"/>
    </source>
</evidence>
<sequence length="96" mass="11130">MLHRKSLTSHEVTNNQSRVGDVEDQATENTLAHMVLVKYPRRTFFAQITGEGVAKVRVVGQIEPKRQERRNDIVELDFKRLRINAKFEFHVSLLNA</sequence>
<feature type="compositionally biased region" description="Polar residues" evidence="1">
    <location>
        <begin position="9"/>
        <end position="18"/>
    </location>
</feature>
<dbReference type="AlphaFoldDB" id="A0A158CTZ4"/>
<proteinExistence type="predicted"/>
<dbReference type="Proteomes" id="UP000071859">
    <property type="component" value="Unassembled WGS sequence"/>
</dbReference>
<comment type="caution">
    <text evidence="2">The sequence shown here is derived from an EMBL/GenBank/DDBJ whole genome shotgun (WGS) entry which is preliminary data.</text>
</comment>
<dbReference type="EMBL" id="FCOX02000023">
    <property type="protein sequence ID" value="SAK85366.1"/>
    <property type="molecule type" value="Genomic_DNA"/>
</dbReference>
<accession>A0A158CTZ4</accession>
<feature type="region of interest" description="Disordered" evidence="1">
    <location>
        <begin position="1"/>
        <end position="24"/>
    </location>
</feature>